<dbReference type="Proteomes" id="UP000246303">
    <property type="component" value="Unassembled WGS sequence"/>
</dbReference>
<evidence type="ECO:0000313" key="2">
    <source>
        <dbReference type="Proteomes" id="UP000246303"/>
    </source>
</evidence>
<comment type="caution">
    <text evidence="1">The sequence shown here is derived from an EMBL/GenBank/DDBJ whole genome shotgun (WGS) entry which is preliminary data.</text>
</comment>
<keyword evidence="2" id="KW-1185">Reference proteome</keyword>
<proteinExistence type="predicted"/>
<dbReference type="EMBL" id="QHLZ01000001">
    <property type="protein sequence ID" value="PXA69491.1"/>
    <property type="molecule type" value="Genomic_DNA"/>
</dbReference>
<reference evidence="1 2" key="1">
    <citation type="submission" date="2018-05" db="EMBL/GenBank/DDBJ databases">
        <title>Genetic diversity of glacier-inhabiting Cryobacterium bacteria in China and description of Cryobacterium mengkeensis sp. nov. and Arthrobacter glacialis sp. nov.</title>
        <authorList>
            <person name="Liu Q."/>
            <person name="Xin Y.-H."/>
        </authorList>
    </citation>
    <scope>NUCLEOTIDE SEQUENCE [LARGE SCALE GENOMIC DNA]</scope>
    <source>
        <strain evidence="1 2">GP3</strain>
    </source>
</reference>
<protein>
    <submittedName>
        <fullName evidence="1">Uncharacterized protein</fullName>
    </submittedName>
</protein>
<sequence>MRSRKTTTLGWEVRSVSVVIGIILMAWLTGCTAPPPGGGAVIDAVYVHAEGIHDGELAQRKAYDLAVFEWAAESGLAGVPSYSELEQDYTDAVSSQVAGKATGTGVYGARTMTLWDFYLEQVERRVQLLKPEIREALSMDEVREYYEQHPEAFKRQELITLKVTDWQGGRALSTREVVIDETNVRMLQEGDDALISAALDLGQGELATVQRPDGSFAQLECLSRKDNGVQPLDAVVQAAASQLADQRFGSELQRRISAAS</sequence>
<dbReference type="PROSITE" id="PS51257">
    <property type="entry name" value="PROKAR_LIPOPROTEIN"/>
    <property type="match status" value="1"/>
</dbReference>
<name>A0A2V3DW01_9MICC</name>
<evidence type="ECO:0000313" key="1">
    <source>
        <dbReference type="EMBL" id="PXA69491.1"/>
    </source>
</evidence>
<dbReference type="AlphaFoldDB" id="A0A2V3DW01"/>
<gene>
    <name evidence="1" type="ORF">CVS29_02805</name>
</gene>
<organism evidence="1 2">
    <name type="scientific">Arthrobacter psychrochitiniphilus</name>
    <dbReference type="NCBI Taxonomy" id="291045"/>
    <lineage>
        <taxon>Bacteria</taxon>
        <taxon>Bacillati</taxon>
        <taxon>Actinomycetota</taxon>
        <taxon>Actinomycetes</taxon>
        <taxon>Micrococcales</taxon>
        <taxon>Micrococcaceae</taxon>
        <taxon>Arthrobacter</taxon>
    </lineage>
</organism>
<accession>A0A2V3DW01</accession>
<dbReference type="RefSeq" id="WP_110104776.1">
    <property type="nucleotide sequence ID" value="NZ_JACBZZ010000001.1"/>
</dbReference>
<dbReference type="OrthoDB" id="5147345at2"/>